<accession>A0A6I2G9R3</accession>
<dbReference type="Gene3D" id="3.40.50.1000">
    <property type="entry name" value="HAD superfamily/HAD-like"/>
    <property type="match status" value="1"/>
</dbReference>
<dbReference type="PANTHER" id="PTHR10000">
    <property type="entry name" value="PHOSPHOSERINE PHOSPHATASE"/>
    <property type="match status" value="1"/>
</dbReference>
<dbReference type="GO" id="GO:0000287">
    <property type="term" value="F:magnesium ion binding"/>
    <property type="evidence" value="ECO:0007669"/>
    <property type="project" value="TreeGrafter"/>
</dbReference>
<dbReference type="SUPFAM" id="SSF56784">
    <property type="entry name" value="HAD-like"/>
    <property type="match status" value="1"/>
</dbReference>
<name>A0A6I2G9R3_9LACT</name>
<dbReference type="SFLD" id="SFLDG01140">
    <property type="entry name" value="C2.B:_Phosphomannomutase_and_P"/>
    <property type="match status" value="1"/>
</dbReference>
<dbReference type="InterPro" id="IPR000150">
    <property type="entry name" value="Cof"/>
</dbReference>
<comment type="caution">
    <text evidence="1">The sequence shown here is derived from an EMBL/GenBank/DDBJ whole genome shotgun (WGS) entry which is preliminary data.</text>
</comment>
<reference evidence="1 2" key="1">
    <citation type="submission" date="2019-11" db="EMBL/GenBank/DDBJ databases">
        <title>Characterisation of Fundicoccus ignavus gen. nov. sp. nov., a novel genus of the family Aerococcaceae isolated from bulk tank milk.</title>
        <authorList>
            <person name="Siebert A."/>
            <person name="Huptas C."/>
            <person name="Wenning M."/>
            <person name="Scherer S."/>
            <person name="Doll E.V."/>
        </authorList>
    </citation>
    <scope>NUCLEOTIDE SEQUENCE [LARGE SCALE GENOMIC DNA]</scope>
    <source>
        <strain evidence="1 2">WS4759</strain>
    </source>
</reference>
<dbReference type="AlphaFoldDB" id="A0A6I2G9R3"/>
<organism evidence="1 2">
    <name type="scientific">Fundicoccus ignavus</name>
    <dbReference type="NCBI Taxonomy" id="2664442"/>
    <lineage>
        <taxon>Bacteria</taxon>
        <taxon>Bacillati</taxon>
        <taxon>Bacillota</taxon>
        <taxon>Bacilli</taxon>
        <taxon>Lactobacillales</taxon>
        <taxon>Aerococcaceae</taxon>
        <taxon>Fundicoccus</taxon>
    </lineage>
</organism>
<protein>
    <submittedName>
        <fullName evidence="1">Cof-type HAD-IIB family hydrolase</fullName>
    </submittedName>
</protein>
<keyword evidence="1" id="KW-0378">Hydrolase</keyword>
<dbReference type="Proteomes" id="UP000430975">
    <property type="component" value="Unassembled WGS sequence"/>
</dbReference>
<dbReference type="GO" id="GO:0016791">
    <property type="term" value="F:phosphatase activity"/>
    <property type="evidence" value="ECO:0007669"/>
    <property type="project" value="UniProtKB-ARBA"/>
</dbReference>
<gene>
    <name evidence="1" type="ORF">GIY09_01270</name>
</gene>
<keyword evidence="2" id="KW-1185">Reference proteome</keyword>
<dbReference type="EMBL" id="WJQS01000001">
    <property type="protein sequence ID" value="MRI84527.1"/>
    <property type="molecule type" value="Genomic_DNA"/>
</dbReference>
<dbReference type="NCBIfam" id="TIGR01484">
    <property type="entry name" value="HAD-SF-IIB"/>
    <property type="match status" value="1"/>
</dbReference>
<dbReference type="SFLD" id="SFLDS00003">
    <property type="entry name" value="Haloacid_Dehalogenase"/>
    <property type="match status" value="1"/>
</dbReference>
<dbReference type="InterPro" id="IPR006379">
    <property type="entry name" value="HAD-SF_hydro_IIB"/>
</dbReference>
<evidence type="ECO:0000313" key="2">
    <source>
        <dbReference type="Proteomes" id="UP000430975"/>
    </source>
</evidence>
<dbReference type="Gene3D" id="3.30.1240.10">
    <property type="match status" value="1"/>
</dbReference>
<proteinExistence type="predicted"/>
<evidence type="ECO:0000313" key="1">
    <source>
        <dbReference type="EMBL" id="MRI84527.1"/>
    </source>
</evidence>
<dbReference type="Pfam" id="PF08282">
    <property type="entry name" value="Hydrolase_3"/>
    <property type="match status" value="1"/>
</dbReference>
<dbReference type="InterPro" id="IPR023214">
    <property type="entry name" value="HAD_sf"/>
</dbReference>
<dbReference type="RefSeq" id="WP_153862979.1">
    <property type="nucleotide sequence ID" value="NZ_WJQS01000001.1"/>
</dbReference>
<dbReference type="PANTHER" id="PTHR10000:SF25">
    <property type="entry name" value="PHOSPHATASE YKRA-RELATED"/>
    <property type="match status" value="1"/>
</dbReference>
<dbReference type="PROSITE" id="PS01229">
    <property type="entry name" value="COF_2"/>
    <property type="match status" value="1"/>
</dbReference>
<dbReference type="InterPro" id="IPR036412">
    <property type="entry name" value="HAD-like_sf"/>
</dbReference>
<sequence length="259" mass="28829">MSQIKIIFFDVDGTLIDMRKGKISDRTLGTLKSLQANDYILCLATGRGPLALPRFEDFEFDAYLTFNGSYCFDKEQTLLSNPIPKTEIDRLVRNAINLKRPLSIASDKLMVANGKDQDLVDYFAFAHQEVVVSEDFERVVAESDIYQIMMGLRERDYPVMMEGIQQAKITAWWDRAVDIIPANGGKGNGVRHILEKYQLDASQAMAFGDGNNDIELLQTVGLGVAMANASDDLKAVADDQCGHVAEDGVYHYCKAMGLI</sequence>
<dbReference type="NCBIfam" id="TIGR00099">
    <property type="entry name" value="Cof-subfamily"/>
    <property type="match status" value="1"/>
</dbReference>
<dbReference type="GO" id="GO:0005829">
    <property type="term" value="C:cytosol"/>
    <property type="evidence" value="ECO:0007669"/>
    <property type="project" value="TreeGrafter"/>
</dbReference>